<feature type="domain" description="HTH arsR-type" evidence="2">
    <location>
        <begin position="1"/>
        <end position="92"/>
    </location>
</feature>
<feature type="compositionally biased region" description="Basic and acidic residues" evidence="1">
    <location>
        <begin position="108"/>
        <end position="147"/>
    </location>
</feature>
<reference evidence="3 4" key="1">
    <citation type="submission" date="2021-01" db="EMBL/GenBank/DDBJ databases">
        <title>Whole genome shotgun sequence of Planobispora longispora NBRC 13918.</title>
        <authorList>
            <person name="Komaki H."/>
            <person name="Tamura T."/>
        </authorList>
    </citation>
    <scope>NUCLEOTIDE SEQUENCE [LARGE SCALE GENOMIC DNA]</scope>
    <source>
        <strain evidence="3 4">NBRC 13918</strain>
    </source>
</reference>
<dbReference type="PRINTS" id="PR00778">
    <property type="entry name" value="HTHARSR"/>
</dbReference>
<dbReference type="InterPro" id="IPR036388">
    <property type="entry name" value="WH-like_DNA-bd_sf"/>
</dbReference>
<comment type="caution">
    <text evidence="3">The sequence shown here is derived from an EMBL/GenBank/DDBJ whole genome shotgun (WGS) entry which is preliminary data.</text>
</comment>
<evidence type="ECO:0000259" key="2">
    <source>
        <dbReference type="PROSITE" id="PS50987"/>
    </source>
</evidence>
<gene>
    <name evidence="3" type="ORF">Plo01_41710</name>
</gene>
<name>A0A8J3RPW5_9ACTN</name>
<dbReference type="CDD" id="cd00090">
    <property type="entry name" value="HTH_ARSR"/>
    <property type="match status" value="1"/>
</dbReference>
<evidence type="ECO:0000313" key="3">
    <source>
        <dbReference type="EMBL" id="GIH77742.1"/>
    </source>
</evidence>
<dbReference type="PROSITE" id="PS50987">
    <property type="entry name" value="HTH_ARSR_2"/>
    <property type="match status" value="1"/>
</dbReference>
<dbReference type="SMART" id="SM00418">
    <property type="entry name" value="HTH_ARSR"/>
    <property type="match status" value="1"/>
</dbReference>
<dbReference type="EMBL" id="BOOH01000034">
    <property type="protein sequence ID" value="GIH77742.1"/>
    <property type="molecule type" value="Genomic_DNA"/>
</dbReference>
<dbReference type="GO" id="GO:0003700">
    <property type="term" value="F:DNA-binding transcription factor activity"/>
    <property type="evidence" value="ECO:0007669"/>
    <property type="project" value="InterPro"/>
</dbReference>
<dbReference type="PANTHER" id="PTHR38600">
    <property type="entry name" value="TRANSCRIPTIONAL REGULATORY PROTEIN"/>
    <property type="match status" value="1"/>
</dbReference>
<dbReference type="PANTHER" id="PTHR38600:SF2">
    <property type="entry name" value="SLL0088 PROTEIN"/>
    <property type="match status" value="1"/>
</dbReference>
<keyword evidence="4" id="KW-1185">Reference proteome</keyword>
<accession>A0A8J3RPW5</accession>
<dbReference type="Proteomes" id="UP000616724">
    <property type="component" value="Unassembled WGS sequence"/>
</dbReference>
<evidence type="ECO:0000313" key="4">
    <source>
        <dbReference type="Proteomes" id="UP000616724"/>
    </source>
</evidence>
<organism evidence="3 4">
    <name type="scientific">Planobispora longispora</name>
    <dbReference type="NCBI Taxonomy" id="28887"/>
    <lineage>
        <taxon>Bacteria</taxon>
        <taxon>Bacillati</taxon>
        <taxon>Actinomycetota</taxon>
        <taxon>Actinomycetes</taxon>
        <taxon>Streptosporangiales</taxon>
        <taxon>Streptosporangiaceae</taxon>
        <taxon>Planobispora</taxon>
    </lineage>
</organism>
<feature type="region of interest" description="Disordered" evidence="1">
    <location>
        <begin position="105"/>
        <end position="147"/>
    </location>
</feature>
<proteinExistence type="predicted"/>
<dbReference type="SUPFAM" id="SSF46785">
    <property type="entry name" value="Winged helix' DNA-binding domain"/>
    <property type="match status" value="1"/>
</dbReference>
<dbReference type="InterPro" id="IPR036390">
    <property type="entry name" value="WH_DNA-bd_sf"/>
</dbReference>
<dbReference type="NCBIfam" id="NF033788">
    <property type="entry name" value="HTH_metalloreg"/>
    <property type="match status" value="1"/>
</dbReference>
<dbReference type="RefSeq" id="WP_203892300.1">
    <property type="nucleotide sequence ID" value="NZ_BOOH01000034.1"/>
</dbReference>
<dbReference type="Pfam" id="PF01022">
    <property type="entry name" value="HTH_5"/>
    <property type="match status" value="1"/>
</dbReference>
<protein>
    <submittedName>
        <fullName evidence="3">Transcriptional regulator</fullName>
    </submittedName>
</protein>
<sequence length="147" mass="16409">MAEDRLSLVFAALADPTRRALLLRLIEGDATVAELAAPFDVSQPAISRHLKVLENAGLISRTRRATARLSHLEAEPLREVTTWLARYQRFWDESHERLDELLVVLQGGRDETPGRGEGDESVRARGEDNGQDADHRGARPPADHHHP</sequence>
<evidence type="ECO:0000256" key="1">
    <source>
        <dbReference type="SAM" id="MobiDB-lite"/>
    </source>
</evidence>
<dbReference type="Gene3D" id="1.10.10.10">
    <property type="entry name" value="Winged helix-like DNA-binding domain superfamily/Winged helix DNA-binding domain"/>
    <property type="match status" value="1"/>
</dbReference>
<dbReference type="InterPro" id="IPR001845">
    <property type="entry name" value="HTH_ArsR_DNA-bd_dom"/>
</dbReference>
<dbReference type="InterPro" id="IPR011991">
    <property type="entry name" value="ArsR-like_HTH"/>
</dbReference>
<dbReference type="AlphaFoldDB" id="A0A8J3RPW5"/>